<evidence type="ECO:0000313" key="5">
    <source>
        <dbReference type="EMBL" id="TPG38706.1"/>
    </source>
</evidence>
<evidence type="ECO:0000256" key="3">
    <source>
        <dbReference type="ARBA" id="ARBA00022729"/>
    </source>
</evidence>
<feature type="domain" description="Solute-binding protein family 5" evidence="4">
    <location>
        <begin position="130"/>
        <end position="506"/>
    </location>
</feature>
<dbReference type="Gene3D" id="3.40.190.10">
    <property type="entry name" value="Periplasmic binding protein-like II"/>
    <property type="match status" value="1"/>
</dbReference>
<organism evidence="5 6">
    <name type="scientific">Muricoccus nepalensis</name>
    <dbReference type="NCBI Taxonomy" id="1854500"/>
    <lineage>
        <taxon>Bacteria</taxon>
        <taxon>Pseudomonadati</taxon>
        <taxon>Pseudomonadota</taxon>
        <taxon>Alphaproteobacteria</taxon>
        <taxon>Acetobacterales</taxon>
        <taxon>Roseomonadaceae</taxon>
        <taxon>Muricoccus</taxon>
    </lineage>
</organism>
<dbReference type="GO" id="GO:1904680">
    <property type="term" value="F:peptide transmembrane transporter activity"/>
    <property type="evidence" value="ECO:0007669"/>
    <property type="project" value="TreeGrafter"/>
</dbReference>
<comment type="similarity">
    <text evidence="2">Belongs to the bacterial solute-binding protein 5 family.</text>
</comment>
<dbReference type="Pfam" id="PF00496">
    <property type="entry name" value="SBP_bac_5"/>
    <property type="match status" value="1"/>
</dbReference>
<evidence type="ECO:0000259" key="4">
    <source>
        <dbReference type="Pfam" id="PF00496"/>
    </source>
</evidence>
<dbReference type="Gene3D" id="3.10.105.10">
    <property type="entry name" value="Dipeptide-binding Protein, Domain 3"/>
    <property type="match status" value="1"/>
</dbReference>
<comment type="caution">
    <text evidence="5">The sequence shown here is derived from an EMBL/GenBank/DDBJ whole genome shotgun (WGS) entry which is preliminary data.</text>
</comment>
<sequence length="587" mass="65026">MASIPTCASRHPQCRLRRRDARHGRKGWPACSNVVPEAVCRHSPGWGQLEGAEVTDRRTLLKATLGATAVTRVGQISAPALAQGSPARTLRFVPQGNLASMDPIWGTSVLSRNAGLMVYDTLFGIGSDFKVQPQMAAAHEVSADGLTHTITLRPGLRFHDGEPVRTRDCVASIRRWSKRDVLGQRLDALLDEMATVSDERFTIRIKRPWSGLTWALGKAGANICAIMPERIAQTDPFTQIADFTGSGPFRFLRDEWVAGSLAVFERNAAYQPRQEAPDLLAGGKQVHFDRVNWRIMPDAATAAAALRNNEADWWETPLPDLLPILRRNRQIALETINTFGSFGVLRFNHLHPPFDNPAVRRALFPAVDQEAFMQAAMGTEPDLYRIPSGAFTPGTPLANDAGLEVLTAPRNIEKAKRLLREAGYKNERVVLLSATDLPNLQGMTEVAADLMRRVGFNVDLASMDWGTQIQRRTNRGPVEQGGFSAFCTTWEGLDTSVPGSHQPLRGNGANAWSGWPTSPRREALRDEWFDATDIETEKRIAEELQRAVWEEAPFIPLGLQRPQQAYRRSITGVLKGGPALFWNVRRA</sequence>
<dbReference type="InterPro" id="IPR000914">
    <property type="entry name" value="SBP_5_dom"/>
</dbReference>
<dbReference type="GO" id="GO:0015833">
    <property type="term" value="P:peptide transport"/>
    <property type="evidence" value="ECO:0007669"/>
    <property type="project" value="TreeGrafter"/>
</dbReference>
<dbReference type="OrthoDB" id="7233744at2"/>
<dbReference type="InterPro" id="IPR030678">
    <property type="entry name" value="Peptide/Ni-bd"/>
</dbReference>
<proteinExistence type="inferred from homology"/>
<protein>
    <submittedName>
        <fullName evidence="5">ABC transporter substrate-binding protein</fullName>
    </submittedName>
</protein>
<dbReference type="GO" id="GO:0043190">
    <property type="term" value="C:ATP-binding cassette (ABC) transporter complex"/>
    <property type="evidence" value="ECO:0007669"/>
    <property type="project" value="InterPro"/>
</dbReference>
<evidence type="ECO:0000256" key="1">
    <source>
        <dbReference type="ARBA" id="ARBA00004418"/>
    </source>
</evidence>
<dbReference type="CDD" id="cd08502">
    <property type="entry name" value="PBP2_NikA_DppA_OppA_like_16"/>
    <property type="match status" value="1"/>
</dbReference>
<dbReference type="GO" id="GO:0030288">
    <property type="term" value="C:outer membrane-bounded periplasmic space"/>
    <property type="evidence" value="ECO:0007669"/>
    <property type="project" value="UniProtKB-ARBA"/>
</dbReference>
<evidence type="ECO:0000256" key="2">
    <source>
        <dbReference type="ARBA" id="ARBA00005695"/>
    </source>
</evidence>
<name>A0A502EQD1_9PROT</name>
<accession>A0A502EQD1</accession>
<gene>
    <name evidence="5" type="ORF">EAH89_29325</name>
</gene>
<dbReference type="EMBL" id="RCZP01000075">
    <property type="protein sequence ID" value="TPG38706.1"/>
    <property type="molecule type" value="Genomic_DNA"/>
</dbReference>
<dbReference type="PIRSF" id="PIRSF002741">
    <property type="entry name" value="MppA"/>
    <property type="match status" value="1"/>
</dbReference>
<dbReference type="InterPro" id="IPR039424">
    <property type="entry name" value="SBP_5"/>
</dbReference>
<dbReference type="Proteomes" id="UP000317078">
    <property type="component" value="Unassembled WGS sequence"/>
</dbReference>
<dbReference type="PANTHER" id="PTHR30290:SF38">
    <property type="entry name" value="D,D-DIPEPTIDE-BINDING PERIPLASMIC PROTEIN DDPA-RELATED"/>
    <property type="match status" value="1"/>
</dbReference>
<comment type="subcellular location">
    <subcellularLocation>
        <location evidence="1">Periplasm</location>
    </subcellularLocation>
</comment>
<dbReference type="PANTHER" id="PTHR30290">
    <property type="entry name" value="PERIPLASMIC BINDING COMPONENT OF ABC TRANSPORTER"/>
    <property type="match status" value="1"/>
</dbReference>
<evidence type="ECO:0000313" key="6">
    <source>
        <dbReference type="Proteomes" id="UP000317078"/>
    </source>
</evidence>
<dbReference type="SUPFAM" id="SSF53850">
    <property type="entry name" value="Periplasmic binding protein-like II"/>
    <property type="match status" value="1"/>
</dbReference>
<reference evidence="5 6" key="1">
    <citation type="journal article" date="2019" name="Environ. Microbiol.">
        <title>Species interactions and distinct microbial communities in high Arctic permafrost affected cryosols are associated with the CH4 and CO2 gas fluxes.</title>
        <authorList>
            <person name="Altshuler I."/>
            <person name="Hamel J."/>
            <person name="Turney S."/>
            <person name="Magnuson E."/>
            <person name="Levesque R."/>
            <person name="Greer C."/>
            <person name="Whyte L.G."/>
        </authorList>
    </citation>
    <scope>NUCLEOTIDE SEQUENCE [LARGE SCALE GENOMIC DNA]</scope>
    <source>
        <strain evidence="5 6">S9.3B</strain>
    </source>
</reference>
<keyword evidence="6" id="KW-1185">Reference proteome</keyword>
<keyword evidence="3" id="KW-0732">Signal</keyword>
<dbReference type="AlphaFoldDB" id="A0A502EQD1"/>